<keyword evidence="4" id="KW-1185">Reference proteome</keyword>
<feature type="domain" description="N-acetyltransferase" evidence="2">
    <location>
        <begin position="4"/>
        <end position="168"/>
    </location>
</feature>
<dbReference type="EMBL" id="BAAAYX010000002">
    <property type="protein sequence ID" value="GAA3694569.1"/>
    <property type="molecule type" value="Genomic_DNA"/>
</dbReference>
<reference evidence="4" key="1">
    <citation type="journal article" date="2019" name="Int. J. Syst. Evol. Microbiol.">
        <title>The Global Catalogue of Microorganisms (GCM) 10K type strain sequencing project: providing services to taxonomists for standard genome sequencing and annotation.</title>
        <authorList>
            <consortium name="The Broad Institute Genomics Platform"/>
            <consortium name="The Broad Institute Genome Sequencing Center for Infectious Disease"/>
            <person name="Wu L."/>
            <person name="Ma J."/>
        </authorList>
    </citation>
    <scope>NUCLEOTIDE SEQUENCE [LARGE SCALE GENOMIC DNA]</scope>
    <source>
        <strain evidence="4">JCM 16548</strain>
    </source>
</reference>
<dbReference type="InterPro" id="IPR000182">
    <property type="entry name" value="GNAT_dom"/>
</dbReference>
<evidence type="ECO:0000259" key="2">
    <source>
        <dbReference type="PROSITE" id="PS51186"/>
    </source>
</evidence>
<protein>
    <recommendedName>
        <fullName evidence="2">N-acetyltransferase domain-containing protein</fullName>
    </recommendedName>
</protein>
<dbReference type="Proteomes" id="UP001500051">
    <property type="component" value="Unassembled WGS sequence"/>
</dbReference>
<organism evidence="3 4">
    <name type="scientific">Microlunatus aurantiacus</name>
    <dbReference type="NCBI Taxonomy" id="446786"/>
    <lineage>
        <taxon>Bacteria</taxon>
        <taxon>Bacillati</taxon>
        <taxon>Actinomycetota</taxon>
        <taxon>Actinomycetes</taxon>
        <taxon>Propionibacteriales</taxon>
        <taxon>Propionibacteriaceae</taxon>
        <taxon>Microlunatus</taxon>
    </lineage>
</organism>
<dbReference type="InterPro" id="IPR016181">
    <property type="entry name" value="Acyl_CoA_acyltransferase"/>
</dbReference>
<comment type="caution">
    <text evidence="3">The sequence shown here is derived from an EMBL/GenBank/DDBJ whole genome shotgun (WGS) entry which is preliminary data.</text>
</comment>
<feature type="region of interest" description="Disordered" evidence="1">
    <location>
        <begin position="155"/>
        <end position="176"/>
    </location>
</feature>
<dbReference type="PROSITE" id="PS51186">
    <property type="entry name" value="GNAT"/>
    <property type="match status" value="1"/>
</dbReference>
<accession>A0ABP7CTH1</accession>
<proteinExistence type="predicted"/>
<dbReference type="RefSeq" id="WP_344810977.1">
    <property type="nucleotide sequence ID" value="NZ_BAAAYX010000002.1"/>
</dbReference>
<dbReference type="Pfam" id="PF00583">
    <property type="entry name" value="Acetyltransf_1"/>
    <property type="match status" value="1"/>
</dbReference>
<evidence type="ECO:0000313" key="3">
    <source>
        <dbReference type="EMBL" id="GAA3694569.1"/>
    </source>
</evidence>
<dbReference type="SUPFAM" id="SSF55729">
    <property type="entry name" value="Acyl-CoA N-acyltransferases (Nat)"/>
    <property type="match status" value="1"/>
</dbReference>
<gene>
    <name evidence="3" type="ORF">GCM10022204_07970</name>
</gene>
<sequence>MIRIDLHDGDGAARHREAVLQVWNEVFGPPDDAEAWRTDVWDRHRARADFRLATAHDDDRLVGFGWGYTGQRGQYWSDLVLDRLGLTVADWVGGHFELVELAALAEVRGQGVGGRLHDTLLSDLPHRRALLGTTDDPRAPAVRLYTNRGWQRLGKQSPTDQVMGKDLTAGPSRLTG</sequence>
<evidence type="ECO:0000313" key="4">
    <source>
        <dbReference type="Proteomes" id="UP001500051"/>
    </source>
</evidence>
<name>A0ABP7CTH1_9ACTN</name>
<dbReference type="Gene3D" id="3.40.630.30">
    <property type="match status" value="1"/>
</dbReference>
<evidence type="ECO:0000256" key="1">
    <source>
        <dbReference type="SAM" id="MobiDB-lite"/>
    </source>
</evidence>